<reference evidence="3" key="1">
    <citation type="submission" date="2023-07" db="EMBL/GenBank/DDBJ databases">
        <title>Study on multiphase classification of strain Alteromonas salexigens isolated from the Yellow Sea.</title>
        <authorList>
            <person name="Sun L."/>
        </authorList>
    </citation>
    <scope>NUCLEOTIDE SEQUENCE [LARGE SCALE GENOMIC DNA]</scope>
    <source>
        <strain evidence="3">ASW11-19</strain>
    </source>
</reference>
<dbReference type="SUPFAM" id="SSF142433">
    <property type="entry name" value="CinA-like"/>
    <property type="match status" value="1"/>
</dbReference>
<dbReference type="NCBIfam" id="TIGR00199">
    <property type="entry name" value="PncC_domain"/>
    <property type="match status" value="1"/>
</dbReference>
<dbReference type="Pfam" id="PF02464">
    <property type="entry name" value="CinA"/>
    <property type="match status" value="1"/>
</dbReference>
<organism evidence="2 3">
    <name type="scientific">Alteromonas salexigens</name>
    <dbReference type="NCBI Taxonomy" id="2982530"/>
    <lineage>
        <taxon>Bacteria</taxon>
        <taxon>Pseudomonadati</taxon>
        <taxon>Pseudomonadota</taxon>
        <taxon>Gammaproteobacteria</taxon>
        <taxon>Alteromonadales</taxon>
        <taxon>Alteromonadaceae</taxon>
        <taxon>Alteromonas/Salinimonas group</taxon>
        <taxon>Alteromonas</taxon>
    </lineage>
</organism>
<proteinExistence type="predicted"/>
<feature type="domain" description="CinA C-terminal" evidence="1">
    <location>
        <begin position="9"/>
        <end position="155"/>
    </location>
</feature>
<evidence type="ECO:0000259" key="1">
    <source>
        <dbReference type="Pfam" id="PF02464"/>
    </source>
</evidence>
<gene>
    <name evidence="2" type="ORF">OCL06_09645</name>
</gene>
<dbReference type="Proteomes" id="UP001209257">
    <property type="component" value="Unassembled WGS sequence"/>
</dbReference>
<name>A0ABT2VRL7_9ALTE</name>
<dbReference type="InterPro" id="IPR008136">
    <property type="entry name" value="CinA_C"/>
</dbReference>
<comment type="caution">
    <text evidence="2">The sequence shown here is derived from an EMBL/GenBank/DDBJ whole genome shotgun (WGS) entry which is preliminary data.</text>
</comment>
<evidence type="ECO:0000313" key="3">
    <source>
        <dbReference type="Proteomes" id="UP001209257"/>
    </source>
</evidence>
<sequence length="167" mass="17458">MITESAVLAFGERLRERGWSVSCAESCTGGGIAHAFTSVAGSSDWFNVSWVTYSNAAKQQALGVQAATLAEHGAVSEAVVREMVTGVHHHSGADLAVAVSGIAGPGGGSPEKPVGTVWFGFYCRGDVLCTAKVFAGDRSAVREQAVEFAIQFLDQWLVVNAPGNQQD</sequence>
<accession>A0ABT2VRL7</accession>
<dbReference type="Gene3D" id="3.90.950.20">
    <property type="entry name" value="CinA-like"/>
    <property type="match status" value="1"/>
</dbReference>
<protein>
    <submittedName>
        <fullName evidence="2">Nicotinamide-nucleotide amidohydrolase family protein</fullName>
    </submittedName>
</protein>
<dbReference type="InterPro" id="IPR036653">
    <property type="entry name" value="CinA-like_C"/>
</dbReference>
<dbReference type="EMBL" id="JAOTJC010000008">
    <property type="protein sequence ID" value="MCU7554861.1"/>
    <property type="molecule type" value="Genomic_DNA"/>
</dbReference>
<keyword evidence="3" id="KW-1185">Reference proteome</keyword>
<dbReference type="RefSeq" id="WP_262993946.1">
    <property type="nucleotide sequence ID" value="NZ_JAOTJC010000008.1"/>
</dbReference>
<evidence type="ECO:0000313" key="2">
    <source>
        <dbReference type="EMBL" id="MCU7554861.1"/>
    </source>
</evidence>